<dbReference type="SUPFAM" id="SSF82199">
    <property type="entry name" value="SET domain"/>
    <property type="match status" value="1"/>
</dbReference>
<evidence type="ECO:0000313" key="5">
    <source>
        <dbReference type="Proteomes" id="UP000256970"/>
    </source>
</evidence>
<protein>
    <recommendedName>
        <fullName evidence="3">SET domain-containing protein</fullName>
    </recommendedName>
</protein>
<proteinExistence type="predicted"/>
<organism evidence="4 5">
    <name type="scientific">Tetradesmus obliquus</name>
    <name type="common">Green alga</name>
    <name type="synonym">Acutodesmus obliquus</name>
    <dbReference type="NCBI Taxonomy" id="3088"/>
    <lineage>
        <taxon>Eukaryota</taxon>
        <taxon>Viridiplantae</taxon>
        <taxon>Chlorophyta</taxon>
        <taxon>core chlorophytes</taxon>
        <taxon>Chlorophyceae</taxon>
        <taxon>CS clade</taxon>
        <taxon>Sphaeropleales</taxon>
        <taxon>Scenedesmaceae</taxon>
        <taxon>Tetradesmus</taxon>
    </lineage>
</organism>
<dbReference type="PANTHER" id="PTHR13271">
    <property type="entry name" value="UNCHARACTERIZED PUTATIVE METHYLTRANSFERASE"/>
    <property type="match status" value="1"/>
</dbReference>
<dbReference type="STRING" id="3088.A0A383W8S8"/>
<dbReference type="InterPro" id="IPR050600">
    <property type="entry name" value="SETD3_SETD6_MTase"/>
</dbReference>
<keyword evidence="2" id="KW-0732">Signal</keyword>
<dbReference type="InterPro" id="IPR046341">
    <property type="entry name" value="SET_dom_sf"/>
</dbReference>
<dbReference type="PROSITE" id="PS50280">
    <property type="entry name" value="SET"/>
    <property type="match status" value="1"/>
</dbReference>
<dbReference type="EMBL" id="FNXT01001191">
    <property type="protein sequence ID" value="SZX73414.1"/>
    <property type="molecule type" value="Genomic_DNA"/>
</dbReference>
<evidence type="ECO:0000256" key="1">
    <source>
        <dbReference type="SAM" id="MobiDB-lite"/>
    </source>
</evidence>
<feature type="region of interest" description="Disordered" evidence="1">
    <location>
        <begin position="21"/>
        <end position="54"/>
    </location>
</feature>
<feature type="domain" description="SET" evidence="3">
    <location>
        <begin position="74"/>
        <end position="275"/>
    </location>
</feature>
<evidence type="ECO:0000313" key="4">
    <source>
        <dbReference type="EMBL" id="SZX73414.1"/>
    </source>
</evidence>
<keyword evidence="5" id="KW-1185">Reference proteome</keyword>
<dbReference type="AlphaFoldDB" id="A0A383W8S8"/>
<feature type="chain" id="PRO_5017061877" description="SET domain-containing protein" evidence="2">
    <location>
        <begin position="20"/>
        <end position="422"/>
    </location>
</feature>
<feature type="region of interest" description="Disordered" evidence="1">
    <location>
        <begin position="400"/>
        <end position="422"/>
    </location>
</feature>
<dbReference type="InterPro" id="IPR001214">
    <property type="entry name" value="SET_dom"/>
</dbReference>
<feature type="signal peptide" evidence="2">
    <location>
        <begin position="1"/>
        <end position="19"/>
    </location>
</feature>
<evidence type="ECO:0000259" key="3">
    <source>
        <dbReference type="PROSITE" id="PS50280"/>
    </source>
</evidence>
<dbReference type="Pfam" id="PF00856">
    <property type="entry name" value="SET"/>
    <property type="match status" value="1"/>
</dbReference>
<gene>
    <name evidence="4" type="ORF">BQ4739_LOCUS13688</name>
</gene>
<evidence type="ECO:0000256" key="2">
    <source>
        <dbReference type="SAM" id="SignalP"/>
    </source>
</evidence>
<dbReference type="CDD" id="cd10527">
    <property type="entry name" value="SET_LSMT"/>
    <property type="match status" value="1"/>
</dbReference>
<feature type="compositionally biased region" description="Polar residues" evidence="1">
    <location>
        <begin position="402"/>
        <end position="416"/>
    </location>
</feature>
<dbReference type="GO" id="GO:0016279">
    <property type="term" value="F:protein-lysine N-methyltransferase activity"/>
    <property type="evidence" value="ECO:0007669"/>
    <property type="project" value="TreeGrafter"/>
</dbReference>
<dbReference type="Gene3D" id="3.90.1410.10">
    <property type="entry name" value="set domain protein methyltransferase, domain 1"/>
    <property type="match status" value="1"/>
</dbReference>
<sequence length="422" mass="46883">MAAFVLLCLVISTLKQAGAAPGPSLAGHHSGSNTTFKEAATGQPRTDAATDQQHAAEREQQFLSWLSQEGASFESIRLGRSAAGLRGVFAAANLSKGDLLVAVPHHVILKLPYSSNDDFCEQGEALMLALLQRDPAHVAHLDVLPTLEESRMSPDTFHLPRSYWKLLQSEVAESFILNQRAALLQYWRRHQQRLQPLGASLELLRYTLWLTASRTFNYNETHFSLVPLVDMTNHVNGCPTVHSDKPCPNNPSETCFIIRAGAAIAAGNEVCNGYGYLRNDEAFLHYGFNLDEQQAAELLFVVDRHDASMEALAGVGYRAETRPPHFFRTRAALQAEQQRLQRRLQELQRGDAKAGSWPRALQDSSGVILQQLLQWRRLRQQAITNELARLHDALLELHTGGNDRSTASAAAQVQQRTARDEL</sequence>
<reference evidence="4 5" key="1">
    <citation type="submission" date="2016-10" db="EMBL/GenBank/DDBJ databases">
        <authorList>
            <person name="Cai Z."/>
        </authorList>
    </citation>
    <scope>NUCLEOTIDE SEQUENCE [LARGE SCALE GENOMIC DNA]</scope>
</reference>
<name>A0A383W8S8_TETOB</name>
<dbReference type="Proteomes" id="UP000256970">
    <property type="component" value="Unassembled WGS sequence"/>
</dbReference>
<accession>A0A383W8S8</accession>